<sequence length="215" mass="23607">MIIHNEKVAVGGEKLSAAKKVLIMLHGRGDRADSFIELARELDAPGFAFLAPQAIQNTWYPYSFLMPLSRNEPQLSLSLSGLSELVDDLQGLDFQTADIFWLGFSQGACLMLEYGARHAQRYGALMAFTGGLLGAEVNRSNYHGDFQSTPVFMGGSDYDPHVPEERIDESAQILSEMGASVTKKIYPDMGHTINQDEITVANALLTGTFHSFLTD</sequence>
<name>A0AA49GPG3_9BACT</name>
<feature type="domain" description="Phospholipase/carboxylesterase/thioesterase" evidence="3">
    <location>
        <begin position="15"/>
        <end position="201"/>
    </location>
</feature>
<dbReference type="PANTHER" id="PTHR10655:SF17">
    <property type="entry name" value="LYSOPHOSPHOLIPASE-LIKE PROTEIN 1"/>
    <property type="match status" value="1"/>
</dbReference>
<dbReference type="GO" id="GO:0016787">
    <property type="term" value="F:hydrolase activity"/>
    <property type="evidence" value="ECO:0007669"/>
    <property type="project" value="UniProtKB-KW"/>
</dbReference>
<reference evidence="4" key="2">
    <citation type="journal article" date="2024" name="Antonie Van Leeuwenhoek">
        <title>Roseihalotalea indica gen. nov., sp. nov., a halophilic Bacteroidetes from mesopelagic Southwest Indian Ocean with higher carbohydrate metabolic potential.</title>
        <authorList>
            <person name="Chen B."/>
            <person name="Zhang M."/>
            <person name="Lin D."/>
            <person name="Ye J."/>
            <person name="Tang K."/>
        </authorList>
    </citation>
    <scope>NUCLEOTIDE SEQUENCE</scope>
    <source>
        <strain evidence="4">TK19036</strain>
    </source>
</reference>
<evidence type="ECO:0000256" key="2">
    <source>
        <dbReference type="ARBA" id="ARBA00022801"/>
    </source>
</evidence>
<accession>A0AA49GPG3</accession>
<dbReference type="AlphaFoldDB" id="A0AA49GPG3"/>
<dbReference type="PANTHER" id="PTHR10655">
    <property type="entry name" value="LYSOPHOSPHOLIPASE-RELATED"/>
    <property type="match status" value="1"/>
</dbReference>
<dbReference type="Pfam" id="PF02230">
    <property type="entry name" value="Abhydrolase_2"/>
    <property type="match status" value="1"/>
</dbReference>
<evidence type="ECO:0000256" key="1">
    <source>
        <dbReference type="ARBA" id="ARBA00006499"/>
    </source>
</evidence>
<reference evidence="4" key="1">
    <citation type="journal article" date="2023" name="Comput. Struct. Biotechnol. J.">
        <title>Discovery of a novel marine Bacteroidetes with a rich repertoire of carbohydrate-active enzymes.</title>
        <authorList>
            <person name="Chen B."/>
            <person name="Liu G."/>
            <person name="Chen Q."/>
            <person name="Wang H."/>
            <person name="Liu L."/>
            <person name="Tang K."/>
        </authorList>
    </citation>
    <scope>NUCLEOTIDE SEQUENCE</scope>
    <source>
        <strain evidence="4">TK19036</strain>
    </source>
</reference>
<protein>
    <submittedName>
        <fullName evidence="4">Dienelactone hydrolase family protein</fullName>
    </submittedName>
</protein>
<dbReference type="Gene3D" id="3.40.50.1820">
    <property type="entry name" value="alpha/beta hydrolase"/>
    <property type="match status" value="1"/>
</dbReference>
<dbReference type="InterPro" id="IPR003140">
    <property type="entry name" value="PLipase/COase/thioEstase"/>
</dbReference>
<dbReference type="SUPFAM" id="SSF53474">
    <property type="entry name" value="alpha/beta-Hydrolases"/>
    <property type="match status" value="1"/>
</dbReference>
<evidence type="ECO:0000259" key="3">
    <source>
        <dbReference type="Pfam" id="PF02230"/>
    </source>
</evidence>
<dbReference type="EMBL" id="CP120682">
    <property type="protein sequence ID" value="WKN37551.1"/>
    <property type="molecule type" value="Genomic_DNA"/>
</dbReference>
<proteinExistence type="inferred from homology"/>
<comment type="similarity">
    <text evidence="1">Belongs to the AB hydrolase superfamily. AB hydrolase 2 family.</text>
</comment>
<gene>
    <name evidence="4" type="ORF">K4G66_02355</name>
</gene>
<dbReference type="InterPro" id="IPR050565">
    <property type="entry name" value="LYPA1-2/EST-like"/>
</dbReference>
<keyword evidence="2 4" id="KW-0378">Hydrolase</keyword>
<evidence type="ECO:0000313" key="4">
    <source>
        <dbReference type="EMBL" id="WKN37551.1"/>
    </source>
</evidence>
<dbReference type="InterPro" id="IPR029058">
    <property type="entry name" value="AB_hydrolase_fold"/>
</dbReference>
<organism evidence="4">
    <name type="scientific">Roseihalotalea indica</name>
    <dbReference type="NCBI Taxonomy" id="2867963"/>
    <lineage>
        <taxon>Bacteria</taxon>
        <taxon>Pseudomonadati</taxon>
        <taxon>Bacteroidota</taxon>
        <taxon>Cytophagia</taxon>
        <taxon>Cytophagales</taxon>
        <taxon>Catalimonadaceae</taxon>
        <taxon>Roseihalotalea</taxon>
    </lineage>
</organism>